<evidence type="ECO:0000256" key="2">
    <source>
        <dbReference type="SAM" id="Phobius"/>
    </source>
</evidence>
<feature type="transmembrane region" description="Helical" evidence="2">
    <location>
        <begin position="6"/>
        <end position="22"/>
    </location>
</feature>
<dbReference type="RefSeq" id="WP_114534123.1">
    <property type="nucleotide sequence ID" value="NZ_JADNCP010000009.1"/>
</dbReference>
<accession>A0A369MCV1</accession>
<feature type="transmembrane region" description="Helical" evidence="2">
    <location>
        <begin position="149"/>
        <end position="166"/>
    </location>
</feature>
<sequence length="323" mass="36796">MTVPVWITPISMVVYTVLLMLLTEFMRRHYRTSMWVWVVSLVTIPLWIINIPGDDWFRWAKNLSVILPLIFAGLGRIAAVEQKDTPFWRLMRKRWVRWTLYGIVFCNIAEATLRDMQMGNMMNALAGFILCVTMPFGDKYWKYDTSSHGEILSYTVPMWNFLYTTWNACFVYAEGHEFFASTCCILAAAELYPIIMRRPELYITGRIYTLGAHLLLRSCFPLLFPTIMNSAAWFSPDVMYWWGMANGIIGIPFVFWYCYQLSSGKAPVTFRRGKARTAYIEGRANGTIDEYGDPVALPASGSSDGSAAKPPARPDEDAAPVAG</sequence>
<evidence type="ECO:0000313" key="3">
    <source>
        <dbReference type="EMBL" id="RDB69590.1"/>
    </source>
</evidence>
<dbReference type="Proteomes" id="UP000253970">
    <property type="component" value="Unassembled WGS sequence"/>
</dbReference>
<evidence type="ECO:0000313" key="4">
    <source>
        <dbReference type="Proteomes" id="UP000253970"/>
    </source>
</evidence>
<feature type="transmembrane region" description="Helical" evidence="2">
    <location>
        <begin position="119"/>
        <end position="137"/>
    </location>
</feature>
<feature type="transmembrane region" description="Helical" evidence="2">
    <location>
        <begin position="239"/>
        <end position="259"/>
    </location>
</feature>
<feature type="region of interest" description="Disordered" evidence="1">
    <location>
        <begin position="291"/>
        <end position="323"/>
    </location>
</feature>
<dbReference type="EMBL" id="PPTU01000013">
    <property type="protein sequence ID" value="RDB69590.1"/>
    <property type="molecule type" value="Genomic_DNA"/>
</dbReference>
<keyword evidence="2" id="KW-1133">Transmembrane helix</keyword>
<proteinExistence type="predicted"/>
<name>A0A369MCV1_EGGLN</name>
<feature type="transmembrane region" description="Helical" evidence="2">
    <location>
        <begin position="34"/>
        <end position="53"/>
    </location>
</feature>
<keyword evidence="2" id="KW-0812">Transmembrane</keyword>
<keyword evidence="2" id="KW-0472">Membrane</keyword>
<comment type="caution">
    <text evidence="3">The sequence shown here is derived from an EMBL/GenBank/DDBJ whole genome shotgun (WGS) entry which is preliminary data.</text>
</comment>
<dbReference type="AlphaFoldDB" id="A0A369MCV1"/>
<evidence type="ECO:0000256" key="1">
    <source>
        <dbReference type="SAM" id="MobiDB-lite"/>
    </source>
</evidence>
<organism evidence="3 4">
    <name type="scientific">Eggerthella lenta</name>
    <name type="common">Eubacterium lentum</name>
    <dbReference type="NCBI Taxonomy" id="84112"/>
    <lineage>
        <taxon>Bacteria</taxon>
        <taxon>Bacillati</taxon>
        <taxon>Actinomycetota</taxon>
        <taxon>Coriobacteriia</taxon>
        <taxon>Eggerthellales</taxon>
        <taxon>Eggerthellaceae</taxon>
        <taxon>Eggerthella</taxon>
    </lineage>
</organism>
<feature type="transmembrane region" description="Helical" evidence="2">
    <location>
        <begin position="207"/>
        <end position="227"/>
    </location>
</feature>
<gene>
    <name evidence="3" type="ORF">C1875_09640</name>
</gene>
<protein>
    <submittedName>
        <fullName evidence="3">Uncharacterized protein</fullName>
    </submittedName>
</protein>
<reference evidence="3 4" key="1">
    <citation type="journal article" date="2018" name="Elife">
        <title>Discovery and characterization of a prevalent human gut bacterial enzyme sufficient for the inactivation of a family of plant toxins.</title>
        <authorList>
            <person name="Koppel N."/>
            <person name="Bisanz J.E."/>
            <person name="Pandelia M.E."/>
            <person name="Turnbaugh P.J."/>
            <person name="Balskus E.P."/>
        </authorList>
    </citation>
    <scope>NUCLEOTIDE SEQUENCE [LARGE SCALE GENOMIC DNA]</scope>
    <source>
        <strain evidence="3 4">W1 BHI 6</strain>
    </source>
</reference>
<feature type="transmembrane region" description="Helical" evidence="2">
    <location>
        <begin position="59"/>
        <end position="79"/>
    </location>
</feature>